<dbReference type="PROSITE" id="PS51075">
    <property type="entry name" value="MH1"/>
    <property type="match status" value="1"/>
</dbReference>
<feature type="compositionally biased region" description="Basic and acidic residues" evidence="5">
    <location>
        <begin position="218"/>
        <end position="239"/>
    </location>
</feature>
<dbReference type="InterPro" id="IPR036578">
    <property type="entry name" value="SMAD_MH1_sf"/>
</dbReference>
<dbReference type="Pfam" id="PF03165">
    <property type="entry name" value="MH1"/>
    <property type="match status" value="1"/>
</dbReference>
<comment type="caution">
    <text evidence="7">The sequence shown here is derived from an EMBL/GenBank/DDBJ whole genome shotgun (WGS) entry which is preliminary data.</text>
</comment>
<dbReference type="GO" id="GO:0000981">
    <property type="term" value="F:DNA-binding transcription factor activity, RNA polymerase II-specific"/>
    <property type="evidence" value="ECO:0007669"/>
    <property type="project" value="TreeGrafter"/>
</dbReference>
<keyword evidence="2" id="KW-0805">Transcription regulation</keyword>
<dbReference type="PANTHER" id="PTHR13703:SF62">
    <property type="entry name" value="SMAD PROTEIN DAF-3"/>
    <property type="match status" value="1"/>
</dbReference>
<dbReference type="SUPFAM" id="SSF56366">
    <property type="entry name" value="SMAD MH1 domain"/>
    <property type="match status" value="1"/>
</dbReference>
<dbReference type="GO" id="GO:0070411">
    <property type="term" value="F:I-SMAD binding"/>
    <property type="evidence" value="ECO:0007669"/>
    <property type="project" value="TreeGrafter"/>
</dbReference>
<evidence type="ECO:0000256" key="3">
    <source>
        <dbReference type="ARBA" id="ARBA00023163"/>
    </source>
</evidence>
<dbReference type="InterPro" id="IPR013019">
    <property type="entry name" value="MAD_homology_MH1"/>
</dbReference>
<reference evidence="7" key="1">
    <citation type="submission" date="2023-06" db="EMBL/GenBank/DDBJ databases">
        <title>Genomic analysis of the entomopathogenic nematode Steinernema hermaphroditum.</title>
        <authorList>
            <person name="Schwarz E.M."/>
            <person name="Heppert J.K."/>
            <person name="Baniya A."/>
            <person name="Schwartz H.T."/>
            <person name="Tan C.-H."/>
            <person name="Antoshechkin I."/>
            <person name="Sternberg P.W."/>
            <person name="Goodrich-Blair H."/>
            <person name="Dillman A.R."/>
        </authorList>
    </citation>
    <scope>NUCLEOTIDE SEQUENCE</scope>
    <source>
        <strain evidence="7">PS9179</strain>
        <tissue evidence="7">Whole animal</tissue>
    </source>
</reference>
<dbReference type="GO" id="GO:0009653">
    <property type="term" value="P:anatomical structure morphogenesis"/>
    <property type="evidence" value="ECO:0007669"/>
    <property type="project" value="TreeGrafter"/>
</dbReference>
<evidence type="ECO:0000256" key="4">
    <source>
        <dbReference type="ARBA" id="ARBA00023242"/>
    </source>
</evidence>
<dbReference type="InterPro" id="IPR003619">
    <property type="entry name" value="MAD_homology1_Dwarfin-type"/>
</dbReference>
<dbReference type="GO" id="GO:0030509">
    <property type="term" value="P:BMP signaling pathway"/>
    <property type="evidence" value="ECO:0007669"/>
    <property type="project" value="TreeGrafter"/>
</dbReference>
<accession>A0AA39MBK1</accession>
<organism evidence="7 8">
    <name type="scientific">Steinernema hermaphroditum</name>
    <dbReference type="NCBI Taxonomy" id="289476"/>
    <lineage>
        <taxon>Eukaryota</taxon>
        <taxon>Metazoa</taxon>
        <taxon>Ecdysozoa</taxon>
        <taxon>Nematoda</taxon>
        <taxon>Chromadorea</taxon>
        <taxon>Rhabditida</taxon>
        <taxon>Tylenchina</taxon>
        <taxon>Panagrolaimomorpha</taxon>
        <taxon>Strongyloidoidea</taxon>
        <taxon>Steinernematidae</taxon>
        <taxon>Steinernema</taxon>
    </lineage>
</organism>
<dbReference type="GO" id="GO:0030154">
    <property type="term" value="P:cell differentiation"/>
    <property type="evidence" value="ECO:0007669"/>
    <property type="project" value="TreeGrafter"/>
</dbReference>
<feature type="domain" description="MH1" evidence="6">
    <location>
        <begin position="56"/>
        <end position="196"/>
    </location>
</feature>
<evidence type="ECO:0000256" key="5">
    <source>
        <dbReference type="SAM" id="MobiDB-lite"/>
    </source>
</evidence>
<feature type="region of interest" description="Disordered" evidence="5">
    <location>
        <begin position="1"/>
        <end position="20"/>
    </location>
</feature>
<evidence type="ECO:0000256" key="2">
    <source>
        <dbReference type="ARBA" id="ARBA00023015"/>
    </source>
</evidence>
<protein>
    <recommendedName>
        <fullName evidence="6">MH1 domain-containing protein</fullName>
    </recommendedName>
</protein>
<keyword evidence="4" id="KW-0539">Nucleus</keyword>
<name>A0AA39MBK1_9BILA</name>
<dbReference type="GO" id="GO:0060395">
    <property type="term" value="P:SMAD protein signal transduction"/>
    <property type="evidence" value="ECO:0007669"/>
    <property type="project" value="TreeGrafter"/>
</dbReference>
<dbReference type="Proteomes" id="UP001175271">
    <property type="component" value="Unassembled WGS sequence"/>
</dbReference>
<dbReference type="InterPro" id="IPR013790">
    <property type="entry name" value="Dwarfin"/>
</dbReference>
<dbReference type="EMBL" id="JAUCMV010000001">
    <property type="protein sequence ID" value="KAK0427818.1"/>
    <property type="molecule type" value="Genomic_DNA"/>
</dbReference>
<feature type="region of interest" description="Disordered" evidence="5">
    <location>
        <begin position="201"/>
        <end position="241"/>
    </location>
</feature>
<proteinExistence type="predicted"/>
<evidence type="ECO:0000313" key="7">
    <source>
        <dbReference type="EMBL" id="KAK0427818.1"/>
    </source>
</evidence>
<dbReference type="AlphaFoldDB" id="A0AA39MBK1"/>
<dbReference type="GO" id="GO:0071144">
    <property type="term" value="C:heteromeric SMAD protein complex"/>
    <property type="evidence" value="ECO:0007669"/>
    <property type="project" value="TreeGrafter"/>
</dbReference>
<dbReference type="SMART" id="SM00523">
    <property type="entry name" value="DWA"/>
    <property type="match status" value="1"/>
</dbReference>
<dbReference type="GO" id="GO:0000978">
    <property type="term" value="F:RNA polymerase II cis-regulatory region sequence-specific DNA binding"/>
    <property type="evidence" value="ECO:0007669"/>
    <property type="project" value="TreeGrafter"/>
</dbReference>
<evidence type="ECO:0000259" key="6">
    <source>
        <dbReference type="PROSITE" id="PS51075"/>
    </source>
</evidence>
<feature type="compositionally biased region" description="Polar residues" evidence="5">
    <location>
        <begin position="205"/>
        <end position="215"/>
    </location>
</feature>
<dbReference type="Gene3D" id="3.90.520.10">
    <property type="entry name" value="SMAD MH1 domain"/>
    <property type="match status" value="1"/>
</dbReference>
<keyword evidence="8" id="KW-1185">Reference proteome</keyword>
<dbReference type="PANTHER" id="PTHR13703">
    <property type="entry name" value="SMAD"/>
    <property type="match status" value="1"/>
</dbReference>
<evidence type="ECO:0000313" key="8">
    <source>
        <dbReference type="Proteomes" id="UP001175271"/>
    </source>
</evidence>
<dbReference type="GO" id="GO:0051239">
    <property type="term" value="P:regulation of multicellular organismal process"/>
    <property type="evidence" value="ECO:0007669"/>
    <property type="project" value="UniProtKB-ARBA"/>
</dbReference>
<keyword evidence="3" id="KW-0804">Transcription</keyword>
<evidence type="ECO:0000256" key="1">
    <source>
        <dbReference type="ARBA" id="ARBA00004123"/>
    </source>
</evidence>
<comment type="subcellular location">
    <subcellularLocation>
        <location evidence="1">Nucleus</location>
    </subcellularLocation>
</comment>
<gene>
    <name evidence="7" type="ORF">QR680_010440</name>
</gene>
<sequence length="291" mass="32609">MQTRSQAAKSGAGAGKPKNEATLAIKAPAFVIKRSRAKTNRNRPASLCQPQAKFDETKEALATIRKRLAEMSLDPEAEHTQLAVAALVKRLHRKGAIEKLHDFVKVVEEKSADQCVPLERCRDGRMQVGLLKVFPVVSVFNLYVDSRATKTSIVQLPLCKMGCSTTMPSSEQEKKKVTHDCINPWHYELSSKWNYDERHEPNTVEDVQTPPSMSSHPDVPKEQKKSVVHDENTEIRTQDPVETLDFDFSSIPMDFSDYSDFDARGPLELRYNPNGVDHLSSTGPLAQILQP</sequence>